<accession>A0A4Z0ME36</accession>
<keyword evidence="1" id="KW-1133">Transmembrane helix</keyword>
<evidence type="ECO:0000313" key="3">
    <source>
        <dbReference type="Proteomes" id="UP000298284"/>
    </source>
</evidence>
<feature type="transmembrane region" description="Helical" evidence="1">
    <location>
        <begin position="46"/>
        <end position="71"/>
    </location>
</feature>
<dbReference type="Pfam" id="PF07332">
    <property type="entry name" value="Phage_holin_3_6"/>
    <property type="match status" value="1"/>
</dbReference>
<proteinExistence type="predicted"/>
<protein>
    <submittedName>
        <fullName evidence="2">Phage holin family protein</fullName>
    </submittedName>
</protein>
<dbReference type="InterPro" id="IPR009937">
    <property type="entry name" value="Phage_holin_3_6"/>
</dbReference>
<keyword evidence="1" id="KW-0812">Transmembrane</keyword>
<keyword evidence="1" id="KW-0472">Membrane</keyword>
<gene>
    <name evidence="2" type="ORF">EU557_22375</name>
</gene>
<sequence length="129" mass="14565">MGLFSTDDDDTTKTPRTDNMVSNLMGYLDTRIDLVRLETQEKVKHVFVGTMHGVAMATIGLMFFLFLNVFIALLLNDVLDSSFWGFGIVAAFYLLLLIIFIVGVDKKMFQGLADKLLDNTIYKSDKRQA</sequence>
<dbReference type="EMBL" id="SRKZ01000007">
    <property type="protein sequence ID" value="TGD78032.1"/>
    <property type="molecule type" value="Genomic_DNA"/>
</dbReference>
<dbReference type="OrthoDB" id="983060at2"/>
<evidence type="ECO:0000256" key="1">
    <source>
        <dbReference type="SAM" id="Phobius"/>
    </source>
</evidence>
<keyword evidence="3" id="KW-1185">Reference proteome</keyword>
<reference evidence="2 3" key="1">
    <citation type="submission" date="2019-04" db="EMBL/GenBank/DDBJ databases">
        <authorList>
            <person name="Feng G."/>
            <person name="Zhang J."/>
            <person name="Zhu H."/>
        </authorList>
    </citation>
    <scope>NUCLEOTIDE SEQUENCE [LARGE SCALE GENOMIC DNA]</scope>
    <source>
        <strain evidence="2 3">JCM 19491</strain>
    </source>
</reference>
<dbReference type="AlphaFoldDB" id="A0A4Z0ME36"/>
<dbReference type="RefSeq" id="WP_135532701.1">
    <property type="nucleotide sequence ID" value="NZ_SRKZ01000007.1"/>
</dbReference>
<name>A0A4Z0ME36_9BACT</name>
<feature type="transmembrane region" description="Helical" evidence="1">
    <location>
        <begin position="83"/>
        <end position="104"/>
    </location>
</feature>
<dbReference type="Proteomes" id="UP000298284">
    <property type="component" value="Unassembled WGS sequence"/>
</dbReference>
<evidence type="ECO:0000313" key="2">
    <source>
        <dbReference type="EMBL" id="TGD78032.1"/>
    </source>
</evidence>
<comment type="caution">
    <text evidence="2">The sequence shown here is derived from an EMBL/GenBank/DDBJ whole genome shotgun (WGS) entry which is preliminary data.</text>
</comment>
<organism evidence="2 3">
    <name type="scientific">Hymenobacter wooponensis</name>
    <dbReference type="NCBI Taxonomy" id="1525360"/>
    <lineage>
        <taxon>Bacteria</taxon>
        <taxon>Pseudomonadati</taxon>
        <taxon>Bacteroidota</taxon>
        <taxon>Cytophagia</taxon>
        <taxon>Cytophagales</taxon>
        <taxon>Hymenobacteraceae</taxon>
        <taxon>Hymenobacter</taxon>
    </lineage>
</organism>